<dbReference type="PRINTS" id="PR00034">
    <property type="entry name" value="HTHCRP"/>
</dbReference>
<dbReference type="InterPro" id="IPR000595">
    <property type="entry name" value="cNMP-bd_dom"/>
</dbReference>
<dbReference type="Pfam" id="PF13545">
    <property type="entry name" value="HTH_Crp_2"/>
    <property type="match status" value="1"/>
</dbReference>
<keyword evidence="2" id="KW-0238">DNA-binding</keyword>
<dbReference type="Gene3D" id="1.10.10.10">
    <property type="entry name" value="Winged helix-like DNA-binding domain superfamily/Winged helix DNA-binding domain"/>
    <property type="match status" value="1"/>
</dbReference>
<evidence type="ECO:0000313" key="7">
    <source>
        <dbReference type="Proteomes" id="UP001302349"/>
    </source>
</evidence>
<dbReference type="InterPro" id="IPR050397">
    <property type="entry name" value="Env_Response_Regulators"/>
</dbReference>
<dbReference type="SUPFAM" id="SSF51206">
    <property type="entry name" value="cAMP-binding domain-like"/>
    <property type="match status" value="1"/>
</dbReference>
<evidence type="ECO:0000259" key="5">
    <source>
        <dbReference type="PROSITE" id="PS51063"/>
    </source>
</evidence>
<keyword evidence="7" id="KW-1185">Reference proteome</keyword>
<dbReference type="PROSITE" id="PS51063">
    <property type="entry name" value="HTH_CRP_2"/>
    <property type="match status" value="1"/>
</dbReference>
<dbReference type="PANTHER" id="PTHR24567">
    <property type="entry name" value="CRP FAMILY TRANSCRIPTIONAL REGULATORY PROTEIN"/>
    <property type="match status" value="1"/>
</dbReference>
<dbReference type="SMART" id="SM00419">
    <property type="entry name" value="HTH_CRP"/>
    <property type="match status" value="1"/>
</dbReference>
<dbReference type="CDD" id="cd00038">
    <property type="entry name" value="CAP_ED"/>
    <property type="match status" value="1"/>
</dbReference>
<dbReference type="SUPFAM" id="SSF46785">
    <property type="entry name" value="Winged helix' DNA-binding domain"/>
    <property type="match status" value="1"/>
</dbReference>
<keyword evidence="1" id="KW-0805">Transcription regulation</keyword>
<dbReference type="RefSeq" id="WP_317491226.1">
    <property type="nucleotide sequence ID" value="NZ_CP136051.1"/>
</dbReference>
<dbReference type="Proteomes" id="UP001302349">
    <property type="component" value="Chromosome"/>
</dbReference>
<gene>
    <name evidence="6" type="ORF">RT717_08065</name>
</gene>
<dbReference type="PROSITE" id="PS50042">
    <property type="entry name" value="CNMP_BINDING_3"/>
    <property type="match status" value="1"/>
</dbReference>
<evidence type="ECO:0000259" key="4">
    <source>
        <dbReference type="PROSITE" id="PS50042"/>
    </source>
</evidence>
<dbReference type="InterPro" id="IPR012318">
    <property type="entry name" value="HTH_CRP"/>
</dbReference>
<proteinExistence type="predicted"/>
<accession>A0ABZ0IW25</accession>
<dbReference type="InterPro" id="IPR018490">
    <property type="entry name" value="cNMP-bd_dom_sf"/>
</dbReference>
<keyword evidence="3" id="KW-0804">Transcription</keyword>
<dbReference type="Pfam" id="PF00027">
    <property type="entry name" value="cNMP_binding"/>
    <property type="match status" value="1"/>
</dbReference>
<dbReference type="EMBL" id="CP136051">
    <property type="protein sequence ID" value="WOK08589.1"/>
    <property type="molecule type" value="Genomic_DNA"/>
</dbReference>
<evidence type="ECO:0000256" key="3">
    <source>
        <dbReference type="ARBA" id="ARBA00023163"/>
    </source>
</evidence>
<name>A0ABZ0IW25_9BACT</name>
<dbReference type="InterPro" id="IPR036390">
    <property type="entry name" value="WH_DNA-bd_sf"/>
</dbReference>
<sequence>MDITTEKLTTLFPEMESGLKEAILSEGHVKNVKEGELLVSSGQYIKSAMLVVDGLVKVSREDDDGKEFLMYYLEPGSACALSLLCAARSEKSAISAKAVSDVTIITVPFVLTETWQTRYRTWHEFVVATYRKRFEELLITLDSVAFKSMDERLVFYLKRQMKVSGKLLAISHQEIANDLSTAREVVSRLLKKLEQSGAIVLSRNHIEIINLDKIFD</sequence>
<reference evidence="6 7" key="1">
    <citation type="journal article" date="2023" name="Microbiol. Resour. Announc.">
        <title>Complete Genome Sequence of Imperialibacter roseus strain P4T.</title>
        <authorList>
            <person name="Tizabi D.R."/>
            <person name="Bachvaroff T."/>
            <person name="Hill R.T."/>
        </authorList>
    </citation>
    <scope>NUCLEOTIDE SEQUENCE [LARGE SCALE GENOMIC DNA]</scope>
    <source>
        <strain evidence="6 7">P4T</strain>
    </source>
</reference>
<evidence type="ECO:0000313" key="6">
    <source>
        <dbReference type="EMBL" id="WOK08589.1"/>
    </source>
</evidence>
<dbReference type="PANTHER" id="PTHR24567:SF26">
    <property type="entry name" value="REGULATORY PROTEIN YEIL"/>
    <property type="match status" value="1"/>
</dbReference>
<protein>
    <submittedName>
        <fullName evidence="6">Crp/Fnr family transcriptional regulator</fullName>
    </submittedName>
</protein>
<dbReference type="Gene3D" id="2.60.120.10">
    <property type="entry name" value="Jelly Rolls"/>
    <property type="match status" value="1"/>
</dbReference>
<dbReference type="InterPro" id="IPR036388">
    <property type="entry name" value="WH-like_DNA-bd_sf"/>
</dbReference>
<evidence type="ECO:0000256" key="2">
    <source>
        <dbReference type="ARBA" id="ARBA00023125"/>
    </source>
</evidence>
<organism evidence="6 7">
    <name type="scientific">Imperialibacter roseus</name>
    <dbReference type="NCBI Taxonomy" id="1324217"/>
    <lineage>
        <taxon>Bacteria</taxon>
        <taxon>Pseudomonadati</taxon>
        <taxon>Bacteroidota</taxon>
        <taxon>Cytophagia</taxon>
        <taxon>Cytophagales</taxon>
        <taxon>Flammeovirgaceae</taxon>
        <taxon>Imperialibacter</taxon>
    </lineage>
</organism>
<dbReference type="InterPro" id="IPR014710">
    <property type="entry name" value="RmlC-like_jellyroll"/>
</dbReference>
<feature type="domain" description="Cyclic nucleotide-binding" evidence="4">
    <location>
        <begin position="11"/>
        <end position="107"/>
    </location>
</feature>
<evidence type="ECO:0000256" key="1">
    <source>
        <dbReference type="ARBA" id="ARBA00023015"/>
    </source>
</evidence>
<feature type="domain" description="HTH crp-type" evidence="5">
    <location>
        <begin position="147"/>
        <end position="212"/>
    </location>
</feature>